<evidence type="ECO:0000313" key="2">
    <source>
        <dbReference type="Proteomes" id="UP000745577"/>
    </source>
</evidence>
<dbReference type="AlphaFoldDB" id="A0A955IEI4"/>
<accession>A0A955IEI4</accession>
<protein>
    <submittedName>
        <fullName evidence="1">Uncharacterized protein</fullName>
    </submittedName>
</protein>
<comment type="caution">
    <text evidence="1">The sequence shown here is derived from an EMBL/GenBank/DDBJ whole genome shotgun (WGS) entry which is preliminary data.</text>
</comment>
<reference evidence="1" key="2">
    <citation type="journal article" date="2021" name="Microbiome">
        <title>Successional dynamics and alternative stable states in a saline activated sludge microbial community over 9 years.</title>
        <authorList>
            <person name="Wang Y."/>
            <person name="Ye J."/>
            <person name="Ju F."/>
            <person name="Liu L."/>
            <person name="Boyd J.A."/>
            <person name="Deng Y."/>
            <person name="Parks D.H."/>
            <person name="Jiang X."/>
            <person name="Yin X."/>
            <person name="Woodcroft B.J."/>
            <person name="Tyson G.W."/>
            <person name="Hugenholtz P."/>
            <person name="Polz M.F."/>
            <person name="Zhang T."/>
        </authorList>
    </citation>
    <scope>NUCLEOTIDE SEQUENCE</scope>
    <source>
        <strain evidence="1">HKST-UBA15</strain>
    </source>
</reference>
<dbReference type="Proteomes" id="UP000745577">
    <property type="component" value="Unassembled WGS sequence"/>
</dbReference>
<gene>
    <name evidence="1" type="ORF">KC675_04890</name>
</gene>
<organism evidence="1 2">
    <name type="scientific">Candidatus Dojkabacteria bacterium</name>
    <dbReference type="NCBI Taxonomy" id="2099670"/>
    <lineage>
        <taxon>Bacteria</taxon>
        <taxon>Candidatus Dojkabacteria</taxon>
    </lineage>
</organism>
<evidence type="ECO:0000313" key="1">
    <source>
        <dbReference type="EMBL" id="MCA9380488.1"/>
    </source>
</evidence>
<name>A0A955IEI4_9BACT</name>
<dbReference type="EMBL" id="JAGQLL010000072">
    <property type="protein sequence ID" value="MCA9380488.1"/>
    <property type="molecule type" value="Genomic_DNA"/>
</dbReference>
<proteinExistence type="predicted"/>
<reference evidence="1" key="1">
    <citation type="submission" date="2020-04" db="EMBL/GenBank/DDBJ databases">
        <authorList>
            <person name="Zhang T."/>
        </authorList>
    </citation>
    <scope>NUCLEOTIDE SEQUENCE</scope>
    <source>
        <strain evidence="1">HKST-UBA15</strain>
    </source>
</reference>
<sequence>MTGEDLSVQGSESSVNRPGNRFLQLAAALLNGTQVVGRHAVHIVGKDGVEPGTTTDVLSADGIVRHTIIADQTGQN</sequence>